<dbReference type="eggNOG" id="COG2244">
    <property type="taxonomic scope" value="Bacteria"/>
</dbReference>
<evidence type="ECO:0000256" key="1">
    <source>
        <dbReference type="ARBA" id="ARBA00004651"/>
    </source>
</evidence>
<keyword evidence="6 7" id="KW-0472">Membrane</keyword>
<dbReference type="CDD" id="cd13127">
    <property type="entry name" value="MATE_tuaB_like"/>
    <property type="match status" value="1"/>
</dbReference>
<keyword evidence="4 7" id="KW-0812">Transmembrane</keyword>
<feature type="transmembrane region" description="Helical" evidence="7">
    <location>
        <begin position="287"/>
        <end position="309"/>
    </location>
</feature>
<feature type="transmembrane region" description="Helical" evidence="7">
    <location>
        <begin position="386"/>
        <end position="406"/>
    </location>
</feature>
<keyword evidence="5 7" id="KW-1133">Transmembrane helix</keyword>
<feature type="transmembrane region" description="Helical" evidence="7">
    <location>
        <begin position="44"/>
        <end position="68"/>
    </location>
</feature>
<evidence type="ECO:0000256" key="7">
    <source>
        <dbReference type="SAM" id="Phobius"/>
    </source>
</evidence>
<keyword evidence="3" id="KW-1003">Cell membrane</keyword>
<dbReference type="RefSeq" id="WP_034318563.1">
    <property type="nucleotide sequence ID" value="NZ_JOTP01000003.1"/>
</dbReference>
<dbReference type="AlphaFoldDB" id="A0A081LEL4"/>
<dbReference type="NCBIfam" id="NF047674">
    <property type="entry name" value="TeichurnBiosyTuaB"/>
    <property type="match status" value="1"/>
</dbReference>
<gene>
    <name evidence="8" type="ORF">BA70_11220</name>
</gene>
<feature type="transmembrane region" description="Helical" evidence="7">
    <location>
        <begin position="418"/>
        <end position="436"/>
    </location>
</feature>
<feature type="transmembrane region" description="Helical" evidence="7">
    <location>
        <begin position="114"/>
        <end position="132"/>
    </location>
</feature>
<accession>A0A081LEL4</accession>
<evidence type="ECO:0000256" key="5">
    <source>
        <dbReference type="ARBA" id="ARBA00022989"/>
    </source>
</evidence>
<feature type="transmembrane region" description="Helical" evidence="7">
    <location>
        <begin position="321"/>
        <end position="340"/>
    </location>
</feature>
<feature type="transmembrane region" description="Helical" evidence="7">
    <location>
        <begin position="80"/>
        <end position="108"/>
    </location>
</feature>
<organism evidence="8 9">
    <name type="scientific">Bacillus zhangzhouensis</name>
    <dbReference type="NCBI Taxonomy" id="1178540"/>
    <lineage>
        <taxon>Bacteria</taxon>
        <taxon>Bacillati</taxon>
        <taxon>Bacillota</taxon>
        <taxon>Bacilli</taxon>
        <taxon>Bacillales</taxon>
        <taxon>Bacillaceae</taxon>
        <taxon>Bacillus</taxon>
    </lineage>
</organism>
<name>A0A081LEL4_9BACI</name>
<evidence type="ECO:0000256" key="6">
    <source>
        <dbReference type="ARBA" id="ARBA00023136"/>
    </source>
</evidence>
<comment type="caution">
    <text evidence="8">The sequence shown here is derived from an EMBL/GenBank/DDBJ whole genome shotgun (WGS) entry which is preliminary data.</text>
</comment>
<dbReference type="PANTHER" id="PTHR30250">
    <property type="entry name" value="PST FAMILY PREDICTED COLANIC ACID TRANSPORTER"/>
    <property type="match status" value="1"/>
</dbReference>
<feature type="transmembrane region" description="Helical" evidence="7">
    <location>
        <begin position="144"/>
        <end position="167"/>
    </location>
</feature>
<evidence type="ECO:0000313" key="9">
    <source>
        <dbReference type="Proteomes" id="UP000028091"/>
    </source>
</evidence>
<dbReference type="PANTHER" id="PTHR30250:SF10">
    <property type="entry name" value="LIPOPOLYSACCHARIDE BIOSYNTHESIS PROTEIN WZXC"/>
    <property type="match status" value="1"/>
</dbReference>
<evidence type="ECO:0000256" key="4">
    <source>
        <dbReference type="ARBA" id="ARBA00022692"/>
    </source>
</evidence>
<evidence type="ECO:0000313" key="8">
    <source>
        <dbReference type="EMBL" id="KEP27690.1"/>
    </source>
</evidence>
<evidence type="ECO:0000256" key="2">
    <source>
        <dbReference type="ARBA" id="ARBA00007430"/>
    </source>
</evidence>
<feature type="transmembrane region" description="Helical" evidence="7">
    <location>
        <begin position="12"/>
        <end position="32"/>
    </location>
</feature>
<protein>
    <submittedName>
        <fullName evidence="8">Teichuronic acid biosynthesis protein TuaB</fullName>
    </submittedName>
</protein>
<dbReference type="GO" id="GO:0005886">
    <property type="term" value="C:plasma membrane"/>
    <property type="evidence" value="ECO:0007669"/>
    <property type="project" value="UniProtKB-SubCell"/>
</dbReference>
<dbReference type="NCBIfam" id="NF007773">
    <property type="entry name" value="PRK10459.1"/>
    <property type="match status" value="1"/>
</dbReference>
<comment type="subcellular location">
    <subcellularLocation>
        <location evidence="1">Cell membrane</location>
        <topology evidence="1">Multi-pass membrane protein</topology>
    </subcellularLocation>
</comment>
<comment type="similarity">
    <text evidence="2">Belongs to the polysaccharide synthase family.</text>
</comment>
<dbReference type="Proteomes" id="UP000028091">
    <property type="component" value="Unassembled WGS sequence"/>
</dbReference>
<dbReference type="OrthoDB" id="9770347at2"/>
<reference evidence="8 9" key="1">
    <citation type="submission" date="2012-09" db="EMBL/GenBank/DDBJ databases">
        <title>Genome Sequence of Bacillus sp. DW5-4.</title>
        <authorList>
            <person name="Lai Q."/>
            <person name="Liu Y."/>
            <person name="Shao Z."/>
        </authorList>
    </citation>
    <scope>NUCLEOTIDE SEQUENCE [LARGE SCALE GENOMIC DNA]</scope>
    <source>
        <strain evidence="8 9">DW5-4</strain>
    </source>
</reference>
<sequence>MASMKNRMLGGAKWTSLSALIITIIQIAQFAFLGNVMSLKEFGLVGMITTVTIFTQILLDLGIGAAIIQKEQTTERQLSTLYWINLLTGLILFCLLILASPMIAAFYARPELEGLLKLLSIMFLIAPIGQQYQYMMQKDLAFKTLSTIEAIATIISLLVLLAFAFFINPIVAYVISQVLLQSGKGLLYAAAYWKKWRPAPVFALGEVKEFFSFGAFQLASRLVNRAGSNIDMILIGRFLGAEALGIYSLAYQIVTIPVLKINPIVTRVAFPVFAKSQRDHSMLREGFLSMTNMLALISFPLLIGLAAVSDSFIEVVFGEKWLVAVPVLNILCIVGLLRVLMNPNGSILLAKGRADLAFYWDTGMLIVYGCALYAGVSTGSLLTVAWIYSGVSLLNFIVGRWLMVYVIQLDMKVYLRSLGKPAVMTLLMAACAVAFHQGMKLTSADISLQLLLTVCLSAALYGLLLVKMYPQIAGKLLRRGRSS</sequence>
<feature type="transmembrane region" description="Helical" evidence="7">
    <location>
        <begin position="448"/>
        <end position="469"/>
    </location>
</feature>
<keyword evidence="9" id="KW-1185">Reference proteome</keyword>
<dbReference type="InterPro" id="IPR050833">
    <property type="entry name" value="Poly_Biosynth_Transport"/>
</dbReference>
<feature type="transmembrane region" description="Helical" evidence="7">
    <location>
        <begin position="356"/>
        <end position="374"/>
    </location>
</feature>
<dbReference type="Pfam" id="PF13440">
    <property type="entry name" value="Polysacc_synt_3"/>
    <property type="match status" value="1"/>
</dbReference>
<proteinExistence type="inferred from homology"/>
<evidence type="ECO:0000256" key="3">
    <source>
        <dbReference type="ARBA" id="ARBA00022475"/>
    </source>
</evidence>
<dbReference type="EMBL" id="JOTP01000003">
    <property type="protein sequence ID" value="KEP27690.1"/>
    <property type="molecule type" value="Genomic_DNA"/>
</dbReference>